<proteinExistence type="predicted"/>
<evidence type="ECO:0000313" key="2">
    <source>
        <dbReference type="EMBL" id="PSR78236.1"/>
    </source>
</evidence>
<evidence type="ECO:0000313" key="3">
    <source>
        <dbReference type="Proteomes" id="UP000186601"/>
    </source>
</evidence>
<sequence length="266" mass="30469">MVPVITYGMQLWWHSNLKNVKWHMAESANVQAKAARWIIGGFRTTLTGALNALAGLPPIKGRSRHLMNKAALRVHKLLDKEFPNRIKFCLLHPLKSKKKEFENWYEKTFVPKLHSLMWGFERKKVIYIVFTDGSAKKTVQTDKPTRYRSSSSYLVLKQSLENNRHVKYATLASRKTTSYDAEVMALAAGIKNAIRAGGTNLRKLHIFTDNQTALRDIVKPGCYSGQMFTLSMIKDLRRFLCKSLEHSITLHWCPAHVGVPQNKFID</sequence>
<name>A0A2R6NWJ5_9APHY</name>
<dbReference type="GO" id="GO:0003676">
    <property type="term" value="F:nucleic acid binding"/>
    <property type="evidence" value="ECO:0007669"/>
    <property type="project" value="InterPro"/>
</dbReference>
<evidence type="ECO:0000259" key="1">
    <source>
        <dbReference type="PROSITE" id="PS50879"/>
    </source>
</evidence>
<dbReference type="EMBL" id="MLYV02000754">
    <property type="protein sequence ID" value="PSR78236.1"/>
    <property type="molecule type" value="Genomic_DNA"/>
</dbReference>
<dbReference type="Pfam" id="PF00075">
    <property type="entry name" value="RNase_H"/>
    <property type="match status" value="1"/>
</dbReference>
<dbReference type="PROSITE" id="PS50879">
    <property type="entry name" value="RNASE_H_1"/>
    <property type="match status" value="1"/>
</dbReference>
<accession>A0A2R6NWJ5</accession>
<dbReference type="Gene3D" id="3.30.420.10">
    <property type="entry name" value="Ribonuclease H-like superfamily/Ribonuclease H"/>
    <property type="match status" value="1"/>
</dbReference>
<dbReference type="OrthoDB" id="2731295at2759"/>
<dbReference type="InterPro" id="IPR036397">
    <property type="entry name" value="RNaseH_sf"/>
</dbReference>
<keyword evidence="3" id="KW-1185">Reference proteome</keyword>
<dbReference type="Proteomes" id="UP000186601">
    <property type="component" value="Unassembled WGS sequence"/>
</dbReference>
<dbReference type="STRING" id="98765.A0A2R6NWJ5"/>
<dbReference type="InterPro" id="IPR012337">
    <property type="entry name" value="RNaseH-like_sf"/>
</dbReference>
<dbReference type="CDD" id="cd09276">
    <property type="entry name" value="Rnase_HI_RT_non_LTR"/>
    <property type="match status" value="1"/>
</dbReference>
<comment type="caution">
    <text evidence="2">The sequence shown here is derived from an EMBL/GenBank/DDBJ whole genome shotgun (WGS) entry which is preliminary data.</text>
</comment>
<feature type="domain" description="RNase H type-1" evidence="1">
    <location>
        <begin position="123"/>
        <end position="266"/>
    </location>
</feature>
<dbReference type="SUPFAM" id="SSF53098">
    <property type="entry name" value="Ribonuclease H-like"/>
    <property type="match status" value="1"/>
</dbReference>
<organism evidence="2 3">
    <name type="scientific">Hermanssonia centrifuga</name>
    <dbReference type="NCBI Taxonomy" id="98765"/>
    <lineage>
        <taxon>Eukaryota</taxon>
        <taxon>Fungi</taxon>
        <taxon>Dikarya</taxon>
        <taxon>Basidiomycota</taxon>
        <taxon>Agaricomycotina</taxon>
        <taxon>Agaricomycetes</taxon>
        <taxon>Polyporales</taxon>
        <taxon>Meruliaceae</taxon>
        <taxon>Hermanssonia</taxon>
    </lineage>
</organism>
<dbReference type="AlphaFoldDB" id="A0A2R6NWJ5"/>
<protein>
    <recommendedName>
        <fullName evidence="1">RNase H type-1 domain-containing protein</fullName>
    </recommendedName>
</protein>
<dbReference type="GO" id="GO:0004523">
    <property type="term" value="F:RNA-DNA hybrid ribonuclease activity"/>
    <property type="evidence" value="ECO:0007669"/>
    <property type="project" value="InterPro"/>
</dbReference>
<reference evidence="2 3" key="1">
    <citation type="submission" date="2018-02" db="EMBL/GenBank/DDBJ databases">
        <title>Genome sequence of the basidiomycete white-rot fungus Phlebia centrifuga.</title>
        <authorList>
            <person name="Granchi Z."/>
            <person name="Peng M."/>
            <person name="de Vries R.P."/>
            <person name="Hilden K."/>
            <person name="Makela M.R."/>
            <person name="Grigoriev I."/>
            <person name="Riley R."/>
        </authorList>
    </citation>
    <scope>NUCLEOTIDE SEQUENCE [LARGE SCALE GENOMIC DNA]</scope>
    <source>
        <strain evidence="2 3">FBCC195</strain>
    </source>
</reference>
<dbReference type="InterPro" id="IPR002156">
    <property type="entry name" value="RNaseH_domain"/>
</dbReference>
<gene>
    <name evidence="2" type="ORF">PHLCEN_2v7493</name>
</gene>